<dbReference type="InterPro" id="IPR025965">
    <property type="entry name" value="FlgD/Vpr_Ig-like"/>
</dbReference>
<proteinExistence type="inferred from homology"/>
<evidence type="ECO:0000256" key="2">
    <source>
        <dbReference type="ARBA" id="ARBA00016013"/>
    </source>
</evidence>
<evidence type="ECO:0000259" key="8">
    <source>
        <dbReference type="Pfam" id="PF13861"/>
    </source>
</evidence>
<protein>
    <recommendedName>
        <fullName evidence="2 5">Basal-body rod modification protein FlgD</fullName>
    </recommendedName>
</protein>
<comment type="similarity">
    <text evidence="1 5">Belongs to the FlgD family.</text>
</comment>
<evidence type="ECO:0000256" key="5">
    <source>
        <dbReference type="RuleBase" id="RU362076"/>
    </source>
</evidence>
<keyword evidence="9" id="KW-0969">Cilium</keyword>
<dbReference type="HOGENOM" id="CLU_047535_0_1_5"/>
<comment type="function">
    <text evidence="4 5">Required for flagellar hook formation. May act as a scaffolding protein.</text>
</comment>
<dbReference type="AlphaFoldDB" id="A0A089P3Z2"/>
<keyword evidence="10" id="KW-1185">Reference proteome</keyword>
<dbReference type="KEGG" id="mor:MOC_5765"/>
<evidence type="ECO:0000256" key="1">
    <source>
        <dbReference type="ARBA" id="ARBA00010577"/>
    </source>
</evidence>
<accession>A0A089P3Z2</accession>
<dbReference type="Pfam" id="PF13860">
    <property type="entry name" value="FlgD_ig"/>
    <property type="match status" value="1"/>
</dbReference>
<keyword evidence="3 5" id="KW-1005">Bacterial flagellum biogenesis</keyword>
<dbReference type="Gene3D" id="2.30.30.910">
    <property type="match status" value="1"/>
</dbReference>
<dbReference type="Pfam" id="PF13861">
    <property type="entry name" value="FLgD_tudor"/>
    <property type="match status" value="1"/>
</dbReference>
<dbReference type="InterPro" id="IPR025963">
    <property type="entry name" value="FLgD_Tudor"/>
</dbReference>
<reference evidence="9 10" key="1">
    <citation type="journal article" date="2014" name="PLoS ONE">
        <title>Genome Information of Methylobacterium oryzae, a Plant-Probiotic Methylotroph in the Phyllosphere.</title>
        <authorList>
            <person name="Kwak M.J."/>
            <person name="Jeong H."/>
            <person name="Madhaiyan M."/>
            <person name="Lee Y."/>
            <person name="Sa T.M."/>
            <person name="Oh T.K."/>
            <person name="Kim J.F."/>
        </authorList>
    </citation>
    <scope>NUCLEOTIDE SEQUENCE [LARGE SCALE GENOMIC DNA]</scope>
    <source>
        <strain evidence="9 10">CBMB20</strain>
    </source>
</reference>
<gene>
    <name evidence="9" type="primary">flgD</name>
    <name evidence="9" type="ORF">MOC_5765</name>
</gene>
<feature type="region of interest" description="Disordered" evidence="6">
    <location>
        <begin position="1"/>
        <end position="27"/>
    </location>
</feature>
<dbReference type="Proteomes" id="UP000029492">
    <property type="component" value="Chromosome"/>
</dbReference>
<dbReference type="RefSeq" id="WP_043386058.1">
    <property type="nucleotide sequence ID" value="NZ_CP003811.1"/>
</dbReference>
<name>A0A089P3Z2_9HYPH</name>
<evidence type="ECO:0000256" key="4">
    <source>
        <dbReference type="ARBA" id="ARBA00024746"/>
    </source>
</evidence>
<evidence type="ECO:0000313" key="9">
    <source>
        <dbReference type="EMBL" id="AIQ93520.1"/>
    </source>
</evidence>
<evidence type="ECO:0000256" key="3">
    <source>
        <dbReference type="ARBA" id="ARBA00022795"/>
    </source>
</evidence>
<dbReference type="InterPro" id="IPR005648">
    <property type="entry name" value="FlgD"/>
</dbReference>
<evidence type="ECO:0000256" key="6">
    <source>
        <dbReference type="SAM" id="MobiDB-lite"/>
    </source>
</evidence>
<dbReference type="Gene3D" id="2.60.40.4070">
    <property type="match status" value="1"/>
</dbReference>
<dbReference type="EMBL" id="CP003811">
    <property type="protein sequence ID" value="AIQ93520.1"/>
    <property type="molecule type" value="Genomic_DNA"/>
</dbReference>
<dbReference type="eggNOG" id="COG1843">
    <property type="taxonomic scope" value="Bacteria"/>
</dbReference>
<evidence type="ECO:0000259" key="7">
    <source>
        <dbReference type="Pfam" id="PF13860"/>
    </source>
</evidence>
<feature type="domain" description="FlgD/Vpr Ig-like" evidence="7">
    <location>
        <begin position="112"/>
        <end position="180"/>
    </location>
</feature>
<feature type="domain" description="FlgD Tudor-like" evidence="8">
    <location>
        <begin position="90"/>
        <end position="220"/>
    </location>
</feature>
<evidence type="ECO:0000313" key="10">
    <source>
        <dbReference type="Proteomes" id="UP000029492"/>
    </source>
</evidence>
<organism evidence="9 10">
    <name type="scientific">Methylobacterium oryzae CBMB20</name>
    <dbReference type="NCBI Taxonomy" id="693986"/>
    <lineage>
        <taxon>Bacteria</taxon>
        <taxon>Pseudomonadati</taxon>
        <taxon>Pseudomonadota</taxon>
        <taxon>Alphaproteobacteria</taxon>
        <taxon>Hyphomicrobiales</taxon>
        <taxon>Methylobacteriaceae</taxon>
        <taxon>Methylobacterium</taxon>
    </lineage>
</organism>
<dbReference type="STRING" id="693986.MOC_5765"/>
<keyword evidence="9" id="KW-0282">Flagellum</keyword>
<sequence>MTSGISSLTSTTATKSASSSSSSGNSTEIASNFTQFLTLLTTQLKNQNPLDPMDTNQFTQQLVQFAGVEQQLKSNDRLDSILSASQSASSASATSYIGKTVTADGSASQLSKGSASWTLTPARAASKAVISILDSQNNVVATQSTTLTAGSQAYTWNGKTSAGLTAPDGNYSIKVSATDATGATVAVDTSLTGTVDEVDLSGTTPVLIIGSQKVPLSSVQTIGLSTSGT</sequence>
<keyword evidence="9" id="KW-0966">Cell projection</keyword>
<dbReference type="GO" id="GO:0044781">
    <property type="term" value="P:bacterial-type flagellum organization"/>
    <property type="evidence" value="ECO:0007669"/>
    <property type="project" value="UniProtKB-UniRule"/>
</dbReference>
<dbReference type="Pfam" id="PF03963">
    <property type="entry name" value="FlgD"/>
    <property type="match status" value="1"/>
</dbReference>